<sequence>MSSGVMKYCRCTGVNRSYRIRLCFATELPCGCTYLETRFSGFETNDGILCKL</sequence>
<evidence type="ECO:0000313" key="1">
    <source>
        <dbReference type="EMBL" id="JAD67054.1"/>
    </source>
</evidence>
<name>A0A0A9BSP9_ARUDO</name>
<organism evidence="1">
    <name type="scientific">Arundo donax</name>
    <name type="common">Giant reed</name>
    <name type="synonym">Donax arundinaceus</name>
    <dbReference type="NCBI Taxonomy" id="35708"/>
    <lineage>
        <taxon>Eukaryota</taxon>
        <taxon>Viridiplantae</taxon>
        <taxon>Streptophyta</taxon>
        <taxon>Embryophyta</taxon>
        <taxon>Tracheophyta</taxon>
        <taxon>Spermatophyta</taxon>
        <taxon>Magnoliopsida</taxon>
        <taxon>Liliopsida</taxon>
        <taxon>Poales</taxon>
        <taxon>Poaceae</taxon>
        <taxon>PACMAD clade</taxon>
        <taxon>Arundinoideae</taxon>
        <taxon>Arundineae</taxon>
        <taxon>Arundo</taxon>
    </lineage>
</organism>
<reference evidence="1" key="1">
    <citation type="submission" date="2014-09" db="EMBL/GenBank/DDBJ databases">
        <authorList>
            <person name="Magalhaes I.L.F."/>
            <person name="Oliveira U."/>
            <person name="Santos F.R."/>
            <person name="Vidigal T.H.D.A."/>
            <person name="Brescovit A.D."/>
            <person name="Santos A.J."/>
        </authorList>
    </citation>
    <scope>NUCLEOTIDE SEQUENCE</scope>
    <source>
        <tissue evidence="1">Shoot tissue taken approximately 20 cm above the soil surface</tissue>
    </source>
</reference>
<protein>
    <submittedName>
        <fullName evidence="1">Uncharacterized protein</fullName>
    </submittedName>
</protein>
<dbReference type="AlphaFoldDB" id="A0A0A9BSP9"/>
<accession>A0A0A9BSP9</accession>
<proteinExistence type="predicted"/>
<dbReference type="EMBL" id="GBRH01230841">
    <property type="protein sequence ID" value="JAD67054.1"/>
    <property type="molecule type" value="Transcribed_RNA"/>
</dbReference>
<reference evidence="1" key="2">
    <citation type="journal article" date="2015" name="Data Brief">
        <title>Shoot transcriptome of the giant reed, Arundo donax.</title>
        <authorList>
            <person name="Barrero R.A."/>
            <person name="Guerrero F.D."/>
            <person name="Moolhuijzen P."/>
            <person name="Goolsby J.A."/>
            <person name="Tidwell J."/>
            <person name="Bellgard S.E."/>
            <person name="Bellgard M.I."/>
        </authorList>
    </citation>
    <scope>NUCLEOTIDE SEQUENCE</scope>
    <source>
        <tissue evidence="1">Shoot tissue taken approximately 20 cm above the soil surface</tissue>
    </source>
</reference>